<dbReference type="GO" id="GO:0004691">
    <property type="term" value="F:cAMP-dependent protein kinase activity"/>
    <property type="evidence" value="ECO:0007669"/>
    <property type="project" value="TreeGrafter"/>
</dbReference>
<evidence type="ECO:0000259" key="10">
    <source>
        <dbReference type="PROSITE" id="PS50042"/>
    </source>
</evidence>
<feature type="binding site" evidence="8">
    <location>
        <position position="559"/>
    </location>
    <ligand>
        <name>ATP</name>
        <dbReference type="ChEBI" id="CHEBI:30616"/>
    </ligand>
</feature>
<dbReference type="SUPFAM" id="SSF56112">
    <property type="entry name" value="Protein kinase-like (PK-like)"/>
    <property type="match status" value="1"/>
</dbReference>
<dbReference type="SMART" id="SM00100">
    <property type="entry name" value="cNMP"/>
    <property type="match status" value="1"/>
</dbReference>
<dbReference type="PANTHER" id="PTHR24353">
    <property type="entry name" value="CYCLIC NUCLEOTIDE-DEPENDENT PROTEIN KINASE"/>
    <property type="match status" value="1"/>
</dbReference>
<evidence type="ECO:0000256" key="6">
    <source>
        <dbReference type="ARBA" id="ARBA00022840"/>
    </source>
</evidence>
<dbReference type="GO" id="GO:0005952">
    <property type="term" value="C:cAMP-dependent protein kinase complex"/>
    <property type="evidence" value="ECO:0007669"/>
    <property type="project" value="TreeGrafter"/>
</dbReference>
<dbReference type="CDD" id="cd00038">
    <property type="entry name" value="CAP_ED"/>
    <property type="match status" value="2"/>
</dbReference>
<dbReference type="Pfam" id="PF00027">
    <property type="entry name" value="cNMP_binding"/>
    <property type="match status" value="1"/>
</dbReference>
<evidence type="ECO:0000256" key="4">
    <source>
        <dbReference type="ARBA" id="ARBA00022741"/>
    </source>
</evidence>
<dbReference type="InterPro" id="IPR014710">
    <property type="entry name" value="RmlC-like_jellyroll"/>
</dbReference>
<dbReference type="PROSITE" id="PS50042">
    <property type="entry name" value="CNMP_BINDING_3"/>
    <property type="match status" value="4"/>
</dbReference>
<gene>
    <name evidence="11" type="ORF">NSCI0253_LOCUS17578</name>
</gene>
<evidence type="ECO:0000313" key="11">
    <source>
        <dbReference type="EMBL" id="CAD8843230.1"/>
    </source>
</evidence>
<dbReference type="PANTHER" id="PTHR24353:SF143">
    <property type="entry name" value="PROTEIN KINASE DOMAIN-CONTAINING PROTEIN"/>
    <property type="match status" value="1"/>
</dbReference>
<dbReference type="SUPFAM" id="SSF51206">
    <property type="entry name" value="cAMP-binding domain-like"/>
    <property type="match status" value="3"/>
</dbReference>
<feature type="domain" description="Cyclic nucleotide-binding" evidence="10">
    <location>
        <begin position="417"/>
        <end position="485"/>
    </location>
</feature>
<keyword evidence="1" id="KW-0723">Serine/threonine-protein kinase</keyword>
<dbReference type="Gene3D" id="2.60.120.10">
    <property type="entry name" value="Jelly Rolls"/>
    <property type="match status" value="3"/>
</dbReference>
<dbReference type="InterPro" id="IPR000595">
    <property type="entry name" value="cNMP-bd_dom"/>
</dbReference>
<dbReference type="EMBL" id="HBFQ01024841">
    <property type="protein sequence ID" value="CAD8843230.1"/>
    <property type="molecule type" value="Transcribed_RNA"/>
</dbReference>
<reference evidence="11" key="1">
    <citation type="submission" date="2021-01" db="EMBL/GenBank/DDBJ databases">
        <authorList>
            <person name="Corre E."/>
            <person name="Pelletier E."/>
            <person name="Niang G."/>
            <person name="Scheremetjew M."/>
            <person name="Finn R."/>
            <person name="Kale V."/>
            <person name="Holt S."/>
            <person name="Cochrane G."/>
            <person name="Meng A."/>
            <person name="Brown T."/>
            <person name="Cohen L."/>
        </authorList>
    </citation>
    <scope>NUCLEOTIDE SEQUENCE</scope>
</reference>
<dbReference type="InterPro" id="IPR018490">
    <property type="entry name" value="cNMP-bd_dom_sf"/>
</dbReference>
<dbReference type="SMART" id="SM00220">
    <property type="entry name" value="S_TKc"/>
    <property type="match status" value="1"/>
</dbReference>
<accession>A0A7S1A5N0</accession>
<evidence type="ECO:0000256" key="7">
    <source>
        <dbReference type="ARBA" id="ARBA00022992"/>
    </source>
</evidence>
<sequence>MYCWPCFNGLRGAPSRRNAVEDLEQIIAFLSDVPLLRRDLPKSDILLLAREVKTRLYRKGDVLVNQGDRKQEFLLLMNGVAELRVGGKLKTHLIRGDYWGDGTIVRMRPSAGTVMASVRCQVLSLSRAHFEKLGLHEKVRFPKRLAVYDGLTKPVTLERNKIDYDAVLKQEDKELVVEAFKNCTSLQAHLHVYDKALYTLLAHRAVLIRKKPGEEIAKCGDFARAVYIIKEGQVEMISHSSHNTGVPQTTNAERAIVQRTLKASSLEAPQVWRKTVKGDQEETLDSRRRAFSEFPYPKQTTRKSKKTLYSLPEDRTVTLQRGDIFGEVAPMYNTPRVASFKAAGEADVLMYAVGRYDFKECYYFDGEDYDYICELLNDVPILSSLFNYQRQLLARNASGFRHFDQGELVVEFGFGKEENQLWFVVASGSAIMHRVDIAAQPITLNRGDTFGERSLLVDQVDEMTVHAGEGGMDVLVIQGEVFKNLGLSESDTAALLGDVADFTQQKEVLTRGRAEQKYLSCSISVDPQKLKVDGYLGRGAFGFVAQMVNETTSETYALKRISKGLLKESRMQKMVRNEKDLMSLVDSPFIVRLYSCWRDDQFIYMLQDCMRGPNLDVLRQQHAHLFDDDPNASAAQFFLGSITLGLDFLHRMKILYRDLKPENVLTDSCGQVKICDMGFAKLMFDKTHTCCGTAEYMAPELLDGKKRIQGYGFGVDWWALGIVAFELFSGHPPFESNGEGEQREILENMLRLQRQPFPIALLSKLSESAKDFVRRLLTPAVESRLGFSGSLAVQKHKWFVNTGFDFGMLAKHSVTPPHKPTDLKPLPPVELWDENGAKEILMVRYEDSKLSGSELHTQRVKPEQAPECCLDVATQLLSEGSDSCCGGCTYNPLAEDDGCVMAHFMKDSPDRRAMSGWISYRCFPDLFLRWVDDGTGWDAHFDTFELPLALRIAHKHGQKRCNMRGDRSLL</sequence>
<evidence type="ECO:0000256" key="3">
    <source>
        <dbReference type="ARBA" id="ARBA00022679"/>
    </source>
</evidence>
<keyword evidence="5" id="KW-0418">Kinase</keyword>
<evidence type="ECO:0000256" key="5">
    <source>
        <dbReference type="ARBA" id="ARBA00022777"/>
    </source>
</evidence>
<evidence type="ECO:0000256" key="2">
    <source>
        <dbReference type="ARBA" id="ARBA00022535"/>
    </source>
</evidence>
<feature type="domain" description="Cyclic nucleotide-binding" evidence="10">
    <location>
        <begin position="318"/>
        <end position="360"/>
    </location>
</feature>
<dbReference type="PROSITE" id="PS00108">
    <property type="entry name" value="PROTEIN_KINASE_ST"/>
    <property type="match status" value="1"/>
</dbReference>
<protein>
    <recommendedName>
        <fullName evidence="12">cGMP-dependent protein kinase</fullName>
    </recommendedName>
</protein>
<dbReference type="InterPro" id="IPR008271">
    <property type="entry name" value="Ser/Thr_kinase_AS"/>
</dbReference>
<dbReference type="PROSITE" id="PS00107">
    <property type="entry name" value="PROTEIN_KINASE_ATP"/>
    <property type="match status" value="1"/>
</dbReference>
<dbReference type="GO" id="GO:0005524">
    <property type="term" value="F:ATP binding"/>
    <property type="evidence" value="ECO:0007669"/>
    <property type="project" value="UniProtKB-UniRule"/>
</dbReference>
<evidence type="ECO:0000256" key="1">
    <source>
        <dbReference type="ARBA" id="ARBA00022527"/>
    </source>
</evidence>
<keyword evidence="6 8" id="KW-0067">ATP-binding</keyword>
<dbReference type="Pfam" id="PF00069">
    <property type="entry name" value="Pkinase"/>
    <property type="match status" value="1"/>
</dbReference>
<keyword evidence="2" id="KW-0140">cGMP</keyword>
<feature type="domain" description="Protein kinase" evidence="9">
    <location>
        <begin position="530"/>
        <end position="799"/>
    </location>
</feature>
<name>A0A7S1A5N0_NOCSC</name>
<feature type="domain" description="Cyclic nucleotide-binding" evidence="10">
    <location>
        <begin position="36"/>
        <end position="133"/>
    </location>
</feature>
<dbReference type="GO" id="GO:0030553">
    <property type="term" value="F:cGMP binding"/>
    <property type="evidence" value="ECO:0007669"/>
    <property type="project" value="UniProtKB-KW"/>
</dbReference>
<keyword evidence="4 8" id="KW-0547">Nucleotide-binding</keyword>
<organism evidence="11">
    <name type="scientific">Noctiluca scintillans</name>
    <name type="common">Sea sparkle</name>
    <name type="synonym">Red tide dinoflagellate</name>
    <dbReference type="NCBI Taxonomy" id="2966"/>
    <lineage>
        <taxon>Eukaryota</taxon>
        <taxon>Sar</taxon>
        <taxon>Alveolata</taxon>
        <taxon>Dinophyceae</taxon>
        <taxon>Noctilucales</taxon>
        <taxon>Noctilucaceae</taxon>
        <taxon>Noctiluca</taxon>
    </lineage>
</organism>
<feature type="domain" description="Cyclic nucleotide-binding" evidence="10">
    <location>
        <begin position="211"/>
        <end position="268"/>
    </location>
</feature>
<keyword evidence="3" id="KW-0808">Transferase</keyword>
<dbReference type="InterPro" id="IPR000719">
    <property type="entry name" value="Prot_kinase_dom"/>
</dbReference>
<dbReference type="Gene3D" id="1.10.510.10">
    <property type="entry name" value="Transferase(Phosphotransferase) domain 1"/>
    <property type="match status" value="1"/>
</dbReference>
<dbReference type="InterPro" id="IPR011009">
    <property type="entry name" value="Kinase-like_dom_sf"/>
</dbReference>
<keyword evidence="7" id="KW-0142">cGMP-binding</keyword>
<dbReference type="InterPro" id="IPR017441">
    <property type="entry name" value="Protein_kinase_ATP_BS"/>
</dbReference>
<dbReference type="PROSITE" id="PS50011">
    <property type="entry name" value="PROTEIN_KINASE_DOM"/>
    <property type="match status" value="1"/>
</dbReference>
<dbReference type="AlphaFoldDB" id="A0A7S1A5N0"/>
<dbReference type="Gene3D" id="3.30.200.20">
    <property type="entry name" value="Phosphorylase Kinase, domain 1"/>
    <property type="match status" value="1"/>
</dbReference>
<evidence type="ECO:0000256" key="8">
    <source>
        <dbReference type="PROSITE-ProRule" id="PRU10141"/>
    </source>
</evidence>
<evidence type="ECO:0008006" key="12">
    <source>
        <dbReference type="Google" id="ProtNLM"/>
    </source>
</evidence>
<proteinExistence type="predicted"/>
<evidence type="ECO:0000259" key="9">
    <source>
        <dbReference type="PROSITE" id="PS50011"/>
    </source>
</evidence>